<dbReference type="PANTHER" id="PTHR43340:SF1">
    <property type="entry name" value="HYPOXANTHINE PHOSPHORIBOSYLTRANSFERASE"/>
    <property type="match status" value="1"/>
</dbReference>
<evidence type="ECO:0000256" key="12">
    <source>
        <dbReference type="ARBA" id="ARBA00022842"/>
    </source>
</evidence>
<comment type="similarity">
    <text evidence="5 15">Belongs to the purine/pyrimidine phosphoribosyltransferase family.</text>
</comment>
<dbReference type="CDD" id="cd06223">
    <property type="entry name" value="PRTases_typeI"/>
    <property type="match status" value="1"/>
</dbReference>
<dbReference type="Pfam" id="PF00156">
    <property type="entry name" value="Pribosyltran"/>
    <property type="match status" value="1"/>
</dbReference>
<evidence type="ECO:0000256" key="2">
    <source>
        <dbReference type="ARBA" id="ARBA00004496"/>
    </source>
</evidence>
<comment type="catalytic activity">
    <reaction evidence="13">
        <text>GMP + diphosphate = guanine + 5-phospho-alpha-D-ribose 1-diphosphate</text>
        <dbReference type="Rhea" id="RHEA:25424"/>
        <dbReference type="ChEBI" id="CHEBI:16235"/>
        <dbReference type="ChEBI" id="CHEBI:33019"/>
        <dbReference type="ChEBI" id="CHEBI:58017"/>
        <dbReference type="ChEBI" id="CHEBI:58115"/>
        <dbReference type="EC" id="2.4.2.8"/>
    </reaction>
    <physiologicalReaction direction="right-to-left" evidence="13">
        <dbReference type="Rhea" id="RHEA:25426"/>
    </physiologicalReaction>
</comment>
<keyword evidence="12 15" id="KW-0460">Magnesium</keyword>
<evidence type="ECO:0000256" key="7">
    <source>
        <dbReference type="ARBA" id="ARBA00022676"/>
    </source>
</evidence>
<evidence type="ECO:0000256" key="4">
    <source>
        <dbReference type="ARBA" id="ARBA00004676"/>
    </source>
</evidence>
<keyword evidence="18" id="KW-1185">Reference proteome</keyword>
<keyword evidence="7 15" id="KW-0328">Glycosyltransferase</keyword>
<protein>
    <recommendedName>
        <fullName evidence="15">Hypoxanthine phosphoribosyltransferase</fullName>
        <ecNumber evidence="15">2.4.2.8</ecNumber>
    </recommendedName>
</protein>
<name>A0ABZ2TME1_9BACT</name>
<proteinExistence type="inferred from homology"/>
<comment type="pathway">
    <text evidence="3 15">Purine metabolism; IMP biosynthesis via salvage pathway; IMP from hypoxanthine: step 1/1.</text>
</comment>
<evidence type="ECO:0000256" key="6">
    <source>
        <dbReference type="ARBA" id="ARBA00022490"/>
    </source>
</evidence>
<evidence type="ECO:0000256" key="5">
    <source>
        <dbReference type="ARBA" id="ARBA00008391"/>
    </source>
</evidence>
<comment type="cofactor">
    <cofactor evidence="1 15">
        <name>Mg(2+)</name>
        <dbReference type="ChEBI" id="CHEBI:18420"/>
    </cofactor>
</comment>
<evidence type="ECO:0000256" key="8">
    <source>
        <dbReference type="ARBA" id="ARBA00022679"/>
    </source>
</evidence>
<reference evidence="17" key="1">
    <citation type="submission" date="2021-11" db="EMBL/GenBank/DDBJ databases">
        <title>The first genome sequence of unculturable Mycoplasma faucium obtained by de novo assembly of metagenomic reads.</title>
        <authorList>
            <person name="Sabat A.J."/>
            <person name="Bathoorn E."/>
            <person name="Akkerboom V."/>
            <person name="Friedrich A.W."/>
        </authorList>
    </citation>
    <scope>NUCLEOTIDE SEQUENCE [LARGE SCALE GENOMIC DNA]</scope>
    <source>
        <strain evidence="17">UMCG-MFM1</strain>
    </source>
</reference>
<organism evidence="17 18">
    <name type="scientific">Metamycoplasma faucium</name>
    <dbReference type="NCBI Taxonomy" id="56142"/>
    <lineage>
        <taxon>Bacteria</taxon>
        <taxon>Bacillati</taxon>
        <taxon>Mycoplasmatota</taxon>
        <taxon>Mycoplasmoidales</taxon>
        <taxon>Metamycoplasmataceae</taxon>
        <taxon>Metamycoplasma</taxon>
    </lineage>
</organism>
<keyword evidence="11 15" id="KW-0547">Nucleotide-binding</keyword>
<evidence type="ECO:0000313" key="17">
    <source>
        <dbReference type="EMBL" id="WYM97620.1"/>
    </source>
</evidence>
<gene>
    <name evidence="17" type="primary">hpt</name>
    <name evidence="17" type="ORF">LQ356_02750</name>
</gene>
<dbReference type="PANTHER" id="PTHR43340">
    <property type="entry name" value="HYPOXANTHINE-GUANINE PHOSPHORIBOSYLTRANSFERASE"/>
    <property type="match status" value="1"/>
</dbReference>
<evidence type="ECO:0000256" key="1">
    <source>
        <dbReference type="ARBA" id="ARBA00001946"/>
    </source>
</evidence>
<feature type="domain" description="Phosphoribosyltransferase" evidence="16">
    <location>
        <begin position="13"/>
        <end position="164"/>
    </location>
</feature>
<dbReference type="GO" id="GO:0016757">
    <property type="term" value="F:glycosyltransferase activity"/>
    <property type="evidence" value="ECO:0007669"/>
    <property type="project" value="UniProtKB-KW"/>
</dbReference>
<keyword evidence="8 15" id="KW-0808">Transferase</keyword>
<dbReference type="InterPro" id="IPR000836">
    <property type="entry name" value="PRTase_dom"/>
</dbReference>
<sequence length="183" mass="21052">MKQLINKYIEKIIFDQKTLESKIKELATWVNQTYKNNNNLIVIGLLKGSFPFMAQLIKDIDIDFIIDFMTVSSYNGDLRTSGSVKVILDLANDIMNKDVLIVEDIVDTGKTMHKVIDLLKSRNPKSLKVITLLNKPSGRQIAFEPDKYGFLIENEFVVGFGFDYKEKLRQLPFIGILKKEFIK</sequence>
<evidence type="ECO:0000256" key="3">
    <source>
        <dbReference type="ARBA" id="ARBA00004669"/>
    </source>
</evidence>
<keyword evidence="6 15" id="KW-0963">Cytoplasm</keyword>
<evidence type="ECO:0000259" key="16">
    <source>
        <dbReference type="Pfam" id="PF00156"/>
    </source>
</evidence>
<dbReference type="NCBIfam" id="TIGR01203">
    <property type="entry name" value="HGPRTase"/>
    <property type="match status" value="1"/>
</dbReference>
<dbReference type="InterPro" id="IPR050408">
    <property type="entry name" value="HGPRT"/>
</dbReference>
<keyword evidence="9 15" id="KW-0479">Metal-binding</keyword>
<evidence type="ECO:0000256" key="13">
    <source>
        <dbReference type="ARBA" id="ARBA00048811"/>
    </source>
</evidence>
<comment type="subcellular location">
    <subcellularLocation>
        <location evidence="2 15">Cytoplasm</location>
    </subcellularLocation>
</comment>
<keyword evidence="10 15" id="KW-0660">Purine salvage</keyword>
<dbReference type="InterPro" id="IPR029057">
    <property type="entry name" value="PRTase-like"/>
</dbReference>
<accession>A0ABZ2TME1</accession>
<evidence type="ECO:0000256" key="10">
    <source>
        <dbReference type="ARBA" id="ARBA00022726"/>
    </source>
</evidence>
<dbReference type="SUPFAM" id="SSF53271">
    <property type="entry name" value="PRTase-like"/>
    <property type="match status" value="1"/>
</dbReference>
<evidence type="ECO:0000256" key="9">
    <source>
        <dbReference type="ARBA" id="ARBA00022723"/>
    </source>
</evidence>
<dbReference type="Gene3D" id="3.40.50.2020">
    <property type="match status" value="1"/>
</dbReference>
<comment type="catalytic activity">
    <reaction evidence="14">
        <text>IMP + diphosphate = hypoxanthine + 5-phospho-alpha-D-ribose 1-diphosphate</text>
        <dbReference type="Rhea" id="RHEA:17973"/>
        <dbReference type="ChEBI" id="CHEBI:17368"/>
        <dbReference type="ChEBI" id="CHEBI:33019"/>
        <dbReference type="ChEBI" id="CHEBI:58017"/>
        <dbReference type="ChEBI" id="CHEBI:58053"/>
        <dbReference type="EC" id="2.4.2.8"/>
    </reaction>
    <physiologicalReaction direction="right-to-left" evidence="14">
        <dbReference type="Rhea" id="RHEA:17975"/>
    </physiologicalReaction>
</comment>
<dbReference type="EC" id="2.4.2.8" evidence="15"/>
<evidence type="ECO:0000256" key="14">
    <source>
        <dbReference type="ARBA" id="ARBA00049402"/>
    </source>
</evidence>
<comment type="pathway">
    <text evidence="4">Purine metabolism; GMP biosynthesis via salvage pathway; GMP from guanine: step 1/1.</text>
</comment>
<dbReference type="Proteomes" id="UP001622612">
    <property type="component" value="Chromosome"/>
</dbReference>
<evidence type="ECO:0000256" key="11">
    <source>
        <dbReference type="ARBA" id="ARBA00022741"/>
    </source>
</evidence>
<evidence type="ECO:0000256" key="15">
    <source>
        <dbReference type="RuleBase" id="RU364099"/>
    </source>
</evidence>
<dbReference type="EMBL" id="CP088155">
    <property type="protein sequence ID" value="WYM97620.1"/>
    <property type="molecule type" value="Genomic_DNA"/>
</dbReference>
<dbReference type="InterPro" id="IPR005904">
    <property type="entry name" value="Hxn_phspho_trans"/>
</dbReference>
<evidence type="ECO:0000313" key="18">
    <source>
        <dbReference type="Proteomes" id="UP001622612"/>
    </source>
</evidence>